<accession>I4GZ06</accession>
<feature type="transmembrane region" description="Helical" evidence="1">
    <location>
        <begin position="12"/>
        <end position="34"/>
    </location>
</feature>
<proteinExistence type="predicted"/>
<dbReference type="EMBL" id="CAIL01000253">
    <property type="protein sequence ID" value="CCI15030.1"/>
    <property type="molecule type" value="Genomic_DNA"/>
</dbReference>
<evidence type="ECO:0008006" key="4">
    <source>
        <dbReference type="Google" id="ProtNLM"/>
    </source>
</evidence>
<dbReference type="Proteomes" id="UP000003273">
    <property type="component" value="Unassembled WGS sequence"/>
</dbReference>
<keyword evidence="1" id="KW-0812">Transmembrane</keyword>
<gene>
    <name evidence="2" type="ORF">MICAE_470005</name>
</gene>
<protein>
    <recommendedName>
        <fullName evidence="4">Tetratricopeptide repeat protein</fullName>
    </recommendedName>
</protein>
<comment type="caution">
    <text evidence="2">The sequence shown here is derived from an EMBL/GenBank/DDBJ whole genome shotgun (WGS) entry which is preliminary data.</text>
</comment>
<dbReference type="AlphaFoldDB" id="I4GZ06"/>
<reference evidence="2 3" key="1">
    <citation type="submission" date="2012-04" db="EMBL/GenBank/DDBJ databases">
        <authorList>
            <person name="Genoscope - CEA"/>
        </authorList>
    </citation>
    <scope>NUCLEOTIDE SEQUENCE [LARGE SCALE GENOMIC DNA]</scope>
    <source>
        <strain evidence="2 3">9806</strain>
    </source>
</reference>
<organism evidence="2 3">
    <name type="scientific">Microcystis aeruginosa PCC 9806</name>
    <dbReference type="NCBI Taxonomy" id="1160282"/>
    <lineage>
        <taxon>Bacteria</taxon>
        <taxon>Bacillati</taxon>
        <taxon>Cyanobacteriota</taxon>
        <taxon>Cyanophyceae</taxon>
        <taxon>Oscillatoriophycideae</taxon>
        <taxon>Chroococcales</taxon>
        <taxon>Microcystaceae</taxon>
        <taxon>Microcystis</taxon>
    </lineage>
</organism>
<evidence type="ECO:0000256" key="1">
    <source>
        <dbReference type="SAM" id="Phobius"/>
    </source>
</evidence>
<dbReference type="RefSeq" id="WP_002781030.1">
    <property type="nucleotide sequence ID" value="NZ_HE973224.1"/>
</dbReference>
<sequence length="120" mass="13384">MTKTGKKASLPPIFYVLLGLIGWFLFPQISAIFAPKADNNPRMSYGNHLLIKTNSNAIKESAIAAIDQGYYEEARGLLQKSLAQHPNDPESVIYRKFGLKPRPFRTALSYNGKSDNQAKN</sequence>
<keyword evidence="1" id="KW-0472">Membrane</keyword>
<evidence type="ECO:0000313" key="2">
    <source>
        <dbReference type="EMBL" id="CCI15030.1"/>
    </source>
</evidence>
<dbReference type="HOGENOM" id="CLU_2046985_0_0_3"/>
<name>I4GZ06_MICAE</name>
<evidence type="ECO:0000313" key="3">
    <source>
        <dbReference type="Proteomes" id="UP000003273"/>
    </source>
</evidence>
<keyword evidence="1" id="KW-1133">Transmembrane helix</keyword>